<dbReference type="EMBL" id="JAGZMU010000005">
    <property type="protein sequence ID" value="MBS4893755.1"/>
    <property type="molecule type" value="Genomic_DNA"/>
</dbReference>
<name>A0A943A3Q4_VEIPA</name>
<dbReference type="Proteomes" id="UP000778864">
    <property type="component" value="Unassembled WGS sequence"/>
</dbReference>
<dbReference type="AlphaFoldDB" id="A0A943A3Q4"/>
<proteinExistence type="predicted"/>
<accession>A0A943A3Q4</accession>
<organism evidence="1 2">
    <name type="scientific">Veillonella parvula</name>
    <name type="common">Staphylococcus parvulus</name>
    <dbReference type="NCBI Taxonomy" id="29466"/>
    <lineage>
        <taxon>Bacteria</taxon>
        <taxon>Bacillati</taxon>
        <taxon>Bacillota</taxon>
        <taxon>Negativicutes</taxon>
        <taxon>Veillonellales</taxon>
        <taxon>Veillonellaceae</taxon>
        <taxon>Veillonella</taxon>
    </lineage>
</organism>
<evidence type="ECO:0000313" key="1">
    <source>
        <dbReference type="EMBL" id="MBS4893755.1"/>
    </source>
</evidence>
<dbReference type="RefSeq" id="WP_278467996.1">
    <property type="nucleotide sequence ID" value="NZ_JAGZMU010000005.1"/>
</dbReference>
<reference evidence="1" key="1">
    <citation type="submission" date="2021-02" db="EMBL/GenBank/DDBJ databases">
        <title>Infant gut strain persistence is associated with maternal origin, phylogeny, and functional potential including surface adhesion and iron acquisition.</title>
        <authorList>
            <person name="Lou Y.C."/>
        </authorList>
    </citation>
    <scope>NUCLEOTIDE SEQUENCE</scope>
    <source>
        <strain evidence="1">L3_108_031G1_dasL3_108_031G1_concoct_20</strain>
    </source>
</reference>
<evidence type="ECO:0000313" key="2">
    <source>
        <dbReference type="Proteomes" id="UP000778864"/>
    </source>
</evidence>
<sequence>MYFRFKVGDKIVPINGYWRDGSKYKIVESYCNYTDTLYISGIKGFEEGFWYEKNQ</sequence>
<comment type="caution">
    <text evidence="1">The sequence shown here is derived from an EMBL/GenBank/DDBJ whole genome shotgun (WGS) entry which is preliminary data.</text>
</comment>
<protein>
    <submittedName>
        <fullName evidence="1">Uncharacterized protein</fullName>
    </submittedName>
</protein>
<gene>
    <name evidence="1" type="ORF">KHZ90_08270</name>
</gene>